<keyword evidence="6" id="KW-0812">Transmembrane</keyword>
<evidence type="ECO:0000256" key="3">
    <source>
        <dbReference type="ARBA" id="ARBA00023125"/>
    </source>
</evidence>
<evidence type="ECO:0000313" key="9">
    <source>
        <dbReference type="EMBL" id="CAL4783559.1"/>
    </source>
</evidence>
<dbReference type="InterPro" id="IPR009072">
    <property type="entry name" value="Histone-fold"/>
</dbReference>
<gene>
    <name evidence="8" type="ORF">C1SCF055_LOCUS22742</name>
</gene>
<evidence type="ECO:0000313" key="10">
    <source>
        <dbReference type="Proteomes" id="UP001152797"/>
    </source>
</evidence>
<comment type="subcellular location">
    <subcellularLocation>
        <location evidence="1">Nucleus</location>
    </subcellularLocation>
</comment>
<comment type="caution">
    <text evidence="8">The sequence shown here is derived from an EMBL/GenBank/DDBJ whole genome shotgun (WGS) entry which is preliminary data.</text>
</comment>
<dbReference type="GO" id="GO:0046982">
    <property type="term" value="F:protein heterodimerization activity"/>
    <property type="evidence" value="ECO:0007669"/>
    <property type="project" value="InterPro"/>
</dbReference>
<organism evidence="8">
    <name type="scientific">Cladocopium goreaui</name>
    <dbReference type="NCBI Taxonomy" id="2562237"/>
    <lineage>
        <taxon>Eukaryota</taxon>
        <taxon>Sar</taxon>
        <taxon>Alveolata</taxon>
        <taxon>Dinophyceae</taxon>
        <taxon>Suessiales</taxon>
        <taxon>Symbiodiniaceae</taxon>
        <taxon>Cladocopium</taxon>
    </lineage>
</organism>
<dbReference type="Proteomes" id="UP001152797">
    <property type="component" value="Unassembled WGS sequence"/>
</dbReference>
<evidence type="ECO:0000256" key="5">
    <source>
        <dbReference type="SAM" id="MobiDB-lite"/>
    </source>
</evidence>
<feature type="transmembrane region" description="Helical" evidence="6">
    <location>
        <begin position="499"/>
        <end position="518"/>
    </location>
</feature>
<dbReference type="EMBL" id="CAMXCT020002180">
    <property type="protein sequence ID" value="CAL1149622.1"/>
    <property type="molecule type" value="Genomic_DNA"/>
</dbReference>
<dbReference type="Pfam" id="PF00125">
    <property type="entry name" value="Histone"/>
    <property type="match status" value="1"/>
</dbReference>
<feature type="domain" description="Core Histone H2A/H2B/H3" evidence="7">
    <location>
        <begin position="1034"/>
        <end position="1099"/>
    </location>
</feature>
<protein>
    <submittedName>
        <fullName evidence="9">Histone H3-like 4</fullName>
    </submittedName>
</protein>
<keyword evidence="4" id="KW-0539">Nucleus</keyword>
<evidence type="ECO:0000256" key="2">
    <source>
        <dbReference type="ARBA" id="ARBA00010343"/>
    </source>
</evidence>
<keyword evidence="6" id="KW-0472">Membrane</keyword>
<reference evidence="9 10" key="2">
    <citation type="submission" date="2024-05" db="EMBL/GenBank/DDBJ databases">
        <authorList>
            <person name="Chen Y."/>
            <person name="Shah S."/>
            <person name="Dougan E. K."/>
            <person name="Thang M."/>
            <person name="Chan C."/>
        </authorList>
    </citation>
    <scope>NUCLEOTIDE SEQUENCE [LARGE SCALE GENOMIC DNA]</scope>
</reference>
<proteinExistence type="inferred from homology"/>
<keyword evidence="6" id="KW-1133">Transmembrane helix</keyword>
<dbReference type="GO" id="GO:0030527">
    <property type="term" value="F:structural constituent of chromatin"/>
    <property type="evidence" value="ECO:0007669"/>
    <property type="project" value="InterPro"/>
</dbReference>
<accession>A0A9P1G3Q5</accession>
<dbReference type="InterPro" id="IPR000164">
    <property type="entry name" value="Histone_H3/CENP-A"/>
</dbReference>
<dbReference type="InterPro" id="IPR007125">
    <property type="entry name" value="H2A/H2B/H3"/>
</dbReference>
<evidence type="ECO:0000256" key="6">
    <source>
        <dbReference type="SAM" id="Phobius"/>
    </source>
</evidence>
<feature type="region of interest" description="Disordered" evidence="5">
    <location>
        <begin position="830"/>
        <end position="932"/>
    </location>
</feature>
<dbReference type="EMBL" id="CAMXCT030002180">
    <property type="protein sequence ID" value="CAL4783559.1"/>
    <property type="molecule type" value="Genomic_DNA"/>
</dbReference>
<reference evidence="8" key="1">
    <citation type="submission" date="2022-10" db="EMBL/GenBank/DDBJ databases">
        <authorList>
            <person name="Chen Y."/>
            <person name="Dougan E. K."/>
            <person name="Chan C."/>
            <person name="Rhodes N."/>
            <person name="Thang M."/>
        </authorList>
    </citation>
    <scope>NUCLEOTIDE SEQUENCE</scope>
</reference>
<keyword evidence="3" id="KW-0238">DNA-binding</keyword>
<evidence type="ECO:0000256" key="1">
    <source>
        <dbReference type="ARBA" id="ARBA00004123"/>
    </source>
</evidence>
<name>A0A9P1G3Q5_9DINO</name>
<keyword evidence="10" id="KW-1185">Reference proteome</keyword>
<dbReference type="Gene3D" id="1.10.20.10">
    <property type="entry name" value="Histone, subunit A"/>
    <property type="match status" value="1"/>
</dbReference>
<feature type="compositionally biased region" description="Basic and acidic residues" evidence="5">
    <location>
        <begin position="887"/>
        <end position="901"/>
    </location>
</feature>
<comment type="similarity">
    <text evidence="2">Belongs to the histone H3 family.</text>
</comment>
<evidence type="ECO:0000256" key="4">
    <source>
        <dbReference type="ARBA" id="ARBA00023242"/>
    </source>
</evidence>
<feature type="non-terminal residue" evidence="8">
    <location>
        <position position="1"/>
    </location>
</feature>
<dbReference type="GO" id="GO:0000786">
    <property type="term" value="C:nucleosome"/>
    <property type="evidence" value="ECO:0007669"/>
    <property type="project" value="InterPro"/>
</dbReference>
<dbReference type="SUPFAM" id="SSF47113">
    <property type="entry name" value="Histone-fold"/>
    <property type="match status" value="1"/>
</dbReference>
<feature type="compositionally biased region" description="Basic residues" evidence="5">
    <location>
        <begin position="837"/>
        <end position="885"/>
    </location>
</feature>
<dbReference type="SMART" id="SM00428">
    <property type="entry name" value="H3"/>
    <property type="match status" value="1"/>
</dbReference>
<dbReference type="GO" id="GO:0005634">
    <property type="term" value="C:nucleus"/>
    <property type="evidence" value="ECO:0007669"/>
    <property type="project" value="UniProtKB-SubCell"/>
</dbReference>
<dbReference type="AlphaFoldDB" id="A0A9P1G3Q5"/>
<dbReference type="GO" id="GO:0003677">
    <property type="term" value="F:DNA binding"/>
    <property type="evidence" value="ECO:0007669"/>
    <property type="project" value="UniProtKB-KW"/>
</dbReference>
<evidence type="ECO:0000313" key="8">
    <source>
        <dbReference type="EMBL" id="CAI3996247.1"/>
    </source>
</evidence>
<dbReference type="EMBL" id="CAMXCT010002180">
    <property type="protein sequence ID" value="CAI3996247.1"/>
    <property type="molecule type" value="Genomic_DNA"/>
</dbReference>
<feature type="transmembrane region" description="Helical" evidence="6">
    <location>
        <begin position="348"/>
        <end position="372"/>
    </location>
</feature>
<evidence type="ECO:0000259" key="7">
    <source>
        <dbReference type="Pfam" id="PF00125"/>
    </source>
</evidence>
<sequence>ASRPASFSLFLPMTHYAEVRFGLFTSSLALVHELASRPASFSLFLPMTHYAEVRFGLFTSSLALVHELASRPASFSLFLPMTHYAEVRFGLFTSSLALVHELASRPASFSLFLPMTHYAEVRFGLFTSSLALFHELDATYALPLRLTSLLSLVRRKHEWVEVTSVDVDLPGPEEIPRQYLRSCSQTYADKHKLTLAHWSQPKRTGTGWRTTCHCNEHVNCARWYRFTGEVGERAYTLRVSSSGECGGELKKARKAPGRGDAASVQEIRAAKVAIDKLQQARGHFPSPNDVRRELGETWAASRQKLKGVVTRVRHKKGFASKARNKKRLSVGCFQEFVDARRSFEQSMCFMSVSLNATVLSYVVFFSAFLSVLEEWKPTKLIMQADCTFKVDWEGYVWGFVGLVTFRRLRERWRKTFMPVLMLAHPREDKQIWTKAFQDLAQELRRRHLPPVSKLCCDWRKEIPGAFFDSFEDGLVVQGMEHLVRALRRNRSKLGGTRKIEYVIACFYTFAYLPMHLFFSTAMDIYLSRVRHVWKSAHFVDYVEQQFLTRVDDVIWASWHCGAFREDFDRGAPPSQQPIESWNRKFKDDCLGRLQKGKDDHVTVLSQVESCLPLWSQKPQQDEEEPYSLLAKEGCHTCSGPDRPDAWMLETSGTVIKPPGGNAMFVASIASILKHHAEDAETIFAKKLCDRTIYVLRIGAPQKIACGEDMVRQIQVESQEDLLQRWQTCGILIQPTDGCERAPLKVSMETLRAHWQEHCMVIAIDRGAGRPKTLRASCWHFAHHGHCSHLYAVQQLEGLQTHIQPDLPVASCGQAALKQGAVPEYDCALGSSEDEAGRKKRKKKEKKAKVSVPRTRKKERKKPSRSRTPGRARSRTPGRPRSRTPGRARADQKAEQQGDMKRPAAAAAATSKRKPRSSKDRVPAVPLEPQLQPVEESQECRDCCRLGGVCGVCKSNGFVTPDQPTAALKSPAPLEEDQEPDMNVLTKALDTHGPEQKAMAAAEEDLARVPCRGSLSKKARRAALWRKFGKKTSSKLLSKQSFENAVKSLLPEGKKIGAQGLSCLQLAVEAGMAQLFHEANMCSQHCGRSTVWPKDFHLVQQIKPDDVVLRGWVPCGPLKPPRVSATMVAEGGRLLLSKQSALQNADNSKVAT</sequence>